<evidence type="ECO:0000256" key="1">
    <source>
        <dbReference type="SAM" id="MobiDB-lite"/>
    </source>
</evidence>
<feature type="compositionally biased region" description="Basic and acidic residues" evidence="1">
    <location>
        <begin position="37"/>
        <end position="52"/>
    </location>
</feature>
<protein>
    <submittedName>
        <fullName evidence="2">Uncharacterized protein</fullName>
    </submittedName>
</protein>
<accession>A0AAN9VV67</accession>
<dbReference type="Proteomes" id="UP001378592">
    <property type="component" value="Unassembled WGS sequence"/>
</dbReference>
<name>A0AAN9VV67_9ORTH</name>
<dbReference type="EMBL" id="JAZDUA010000215">
    <property type="protein sequence ID" value="KAK7863928.1"/>
    <property type="molecule type" value="Genomic_DNA"/>
</dbReference>
<comment type="caution">
    <text evidence="2">The sequence shown here is derived from an EMBL/GenBank/DDBJ whole genome shotgun (WGS) entry which is preliminary data.</text>
</comment>
<evidence type="ECO:0000313" key="3">
    <source>
        <dbReference type="Proteomes" id="UP001378592"/>
    </source>
</evidence>
<feature type="compositionally biased region" description="Acidic residues" evidence="1">
    <location>
        <begin position="20"/>
        <end position="32"/>
    </location>
</feature>
<feature type="region of interest" description="Disordered" evidence="1">
    <location>
        <begin position="1"/>
        <end position="158"/>
    </location>
</feature>
<keyword evidence="3" id="KW-1185">Reference proteome</keyword>
<gene>
    <name evidence="2" type="ORF">R5R35_012438</name>
</gene>
<feature type="compositionally biased region" description="Acidic residues" evidence="1">
    <location>
        <begin position="53"/>
        <end position="67"/>
    </location>
</feature>
<evidence type="ECO:0000313" key="2">
    <source>
        <dbReference type="EMBL" id="KAK7863928.1"/>
    </source>
</evidence>
<organism evidence="2 3">
    <name type="scientific">Gryllus longicercus</name>
    <dbReference type="NCBI Taxonomy" id="2509291"/>
    <lineage>
        <taxon>Eukaryota</taxon>
        <taxon>Metazoa</taxon>
        <taxon>Ecdysozoa</taxon>
        <taxon>Arthropoda</taxon>
        <taxon>Hexapoda</taxon>
        <taxon>Insecta</taxon>
        <taxon>Pterygota</taxon>
        <taxon>Neoptera</taxon>
        <taxon>Polyneoptera</taxon>
        <taxon>Orthoptera</taxon>
        <taxon>Ensifera</taxon>
        <taxon>Gryllidea</taxon>
        <taxon>Grylloidea</taxon>
        <taxon>Gryllidae</taxon>
        <taxon>Gryllinae</taxon>
        <taxon>Gryllus</taxon>
    </lineage>
</organism>
<sequence>MSDESVEFVCVKVEPTEMVFSEDQESEDESNFSEDNPSDKVTHQQHVKQEPDDHAEEEDSYFTEGDEPYSLKTEVKKERNEEEEVSSEEVERDREEENELIPVQCLLKTDAEEEELMPPEAVYVKTEDPEEASEEASAEEEDPLMKGNENAEGLSGWTVGEFKETVDFNCQ</sequence>
<dbReference type="AlphaFoldDB" id="A0AAN9VV67"/>
<reference evidence="2 3" key="1">
    <citation type="submission" date="2024-03" db="EMBL/GenBank/DDBJ databases">
        <title>The genome assembly and annotation of the cricket Gryllus longicercus Weissman &amp; Gray.</title>
        <authorList>
            <person name="Szrajer S."/>
            <person name="Gray D."/>
            <person name="Ylla G."/>
        </authorList>
    </citation>
    <scope>NUCLEOTIDE SEQUENCE [LARGE SCALE GENOMIC DNA]</scope>
    <source>
        <strain evidence="2">DAG 2021-001</strain>
        <tissue evidence="2">Whole body minus gut</tissue>
    </source>
</reference>
<feature type="compositionally biased region" description="Acidic residues" evidence="1">
    <location>
        <begin position="128"/>
        <end position="142"/>
    </location>
</feature>
<proteinExistence type="predicted"/>